<feature type="region of interest" description="Disordered" evidence="2">
    <location>
        <begin position="167"/>
        <end position="189"/>
    </location>
</feature>
<dbReference type="RefSeq" id="WP_228397109.1">
    <property type="nucleotide sequence ID" value="NZ_JADRCP010000001.1"/>
</dbReference>
<evidence type="ECO:0000313" key="7">
    <source>
        <dbReference type="Proteomes" id="UP001296969"/>
    </source>
</evidence>
<dbReference type="PANTHER" id="PTHR32097:SF3">
    <property type="entry name" value="TELLURITE RESISTANCE PROTEIN"/>
    <property type="match status" value="1"/>
</dbReference>
<dbReference type="PIRSF" id="PIRSF037118">
    <property type="entry name" value="Tellurite_resistance_TerA"/>
    <property type="match status" value="1"/>
</dbReference>
<dbReference type="GO" id="GO:0046690">
    <property type="term" value="P:response to tellurium ion"/>
    <property type="evidence" value="ECO:0007669"/>
    <property type="project" value="UniProtKB-KW"/>
</dbReference>
<name>A0A9D7AFL3_9GAMM</name>
<dbReference type="InterPro" id="IPR051324">
    <property type="entry name" value="Stress/Tellurium_Resist"/>
</dbReference>
<dbReference type="Proteomes" id="UP000807542">
    <property type="component" value="Unassembled WGS sequence"/>
</dbReference>
<dbReference type="InterPro" id="IPR003325">
    <property type="entry name" value="TerD"/>
</dbReference>
<dbReference type="EMBL" id="JADRCQ010000001">
    <property type="protein sequence ID" value="MBK5071829.1"/>
    <property type="molecule type" value="Genomic_DNA"/>
</dbReference>
<dbReference type="Proteomes" id="UP001296969">
    <property type="component" value="Unassembled WGS sequence"/>
</dbReference>
<comment type="caution">
    <text evidence="5">The sequence shown here is derived from an EMBL/GenBank/DDBJ whole genome shotgun (WGS) entry which is preliminary data.</text>
</comment>
<evidence type="ECO:0000256" key="1">
    <source>
        <dbReference type="ARBA" id="ARBA00022686"/>
    </source>
</evidence>
<dbReference type="Pfam" id="PF02342">
    <property type="entry name" value="TerD"/>
    <property type="match status" value="1"/>
</dbReference>
<dbReference type="InterPro" id="IPR017115">
    <property type="entry name" value="Tellurite_resistance_TerA"/>
</dbReference>
<evidence type="ECO:0000313" key="5">
    <source>
        <dbReference type="EMBL" id="MBK5175138.1"/>
    </source>
</evidence>
<proteinExistence type="predicted"/>
<gene>
    <name evidence="5" type="ORF">I2492_02205</name>
    <name evidence="4" type="ORF">I2493_02205</name>
</gene>
<dbReference type="Gene3D" id="2.60.60.30">
    <property type="entry name" value="sav2460 like domains"/>
    <property type="match status" value="2"/>
</dbReference>
<protein>
    <submittedName>
        <fullName evidence="5">TerD family protein</fullName>
    </submittedName>
</protein>
<organism evidence="5 6">
    <name type="scientific">Limnobaculum xujianqingii</name>
    <dbReference type="NCBI Taxonomy" id="2738837"/>
    <lineage>
        <taxon>Bacteria</taxon>
        <taxon>Pseudomonadati</taxon>
        <taxon>Pseudomonadota</taxon>
        <taxon>Gammaproteobacteria</taxon>
        <taxon>Enterobacterales</taxon>
        <taxon>Budviciaceae</taxon>
        <taxon>Limnobaculum</taxon>
    </lineage>
</organism>
<evidence type="ECO:0000313" key="6">
    <source>
        <dbReference type="Proteomes" id="UP000807542"/>
    </source>
</evidence>
<feature type="domain" description="TerD" evidence="3">
    <location>
        <begin position="27"/>
        <end position="160"/>
    </location>
</feature>
<dbReference type="EMBL" id="JADRCP010000001">
    <property type="protein sequence ID" value="MBK5175138.1"/>
    <property type="molecule type" value="Genomic_DNA"/>
</dbReference>
<evidence type="ECO:0000313" key="4">
    <source>
        <dbReference type="EMBL" id="MBK5071829.1"/>
    </source>
</evidence>
<keyword evidence="1" id="KW-0778">Tellurium resistance</keyword>
<keyword evidence="7" id="KW-1185">Reference proteome</keyword>
<dbReference type="PANTHER" id="PTHR32097">
    <property type="entry name" value="CAMP-BINDING PROTEIN 1-RELATED"/>
    <property type="match status" value="1"/>
</dbReference>
<evidence type="ECO:0000259" key="3">
    <source>
        <dbReference type="Pfam" id="PF02342"/>
    </source>
</evidence>
<reference evidence="5 7" key="1">
    <citation type="submission" date="2020-11" db="EMBL/GenBank/DDBJ databases">
        <title>Insectihabitans protaetiae gen. nov. sp. nov. and Insectihabitans allomyrinae sp. nov., isolated from larvae of Protaetia brevitarsis seulensis and Allomyrina dichotoma, respectively.</title>
        <authorList>
            <person name="Lee S.D."/>
            <person name="Byeon Y.-S."/>
            <person name="Kim S.-M."/>
            <person name="Yang H.L."/>
            <person name="Kim I.S."/>
        </authorList>
    </citation>
    <scope>NUCLEOTIDE SEQUENCE</scope>
    <source>
        <strain evidence="5">CWB-B4</strain>
        <strain evidence="4 7">CWB-B43</strain>
    </source>
</reference>
<sequence length="394" mass="43015">MKELVAGGNTSVPSSILKVKIISGKAADVSAYRLYDNDKVSGDADMVFYGQKTNDDGSVSLLEEGQTSIFEVNLPKVKASVKKITFALTCDNNDTIQALSKLAIQVECNNEVMIVANVGMSGRAEAALILGELYRRNDEWKFRFIDQGFNGGLKPLAEHFGVEVNADEAPVAPPSPPPAPAPSPAASAGQSSVNLSKISLTKESPRVSLSKKDDFGLIRVNLNWNQKTESKGFLNNLLGANKAIDLDLGAFVRLKDDDKWVIQALGNSFGYFDSDPYVELQGDDRTGAVTDGEWLHINGSQWKNIDEVLVFAFIYKGVPNWAQTDGVVTIHMPGQGPIETRLTEGQNRNGMCAIARLVNHNGSINIERINQYFSGHKDMDNAFRWGFRWAAGSK</sequence>
<feature type="compositionally biased region" description="Pro residues" evidence="2">
    <location>
        <begin position="171"/>
        <end position="183"/>
    </location>
</feature>
<evidence type="ECO:0000256" key="2">
    <source>
        <dbReference type="SAM" id="MobiDB-lite"/>
    </source>
</evidence>
<accession>A0A9D7AFL3</accession>
<dbReference type="AlphaFoldDB" id="A0A9D7AFL3"/>
<dbReference type="CDD" id="cd06974">
    <property type="entry name" value="TerD_like"/>
    <property type="match status" value="2"/>
</dbReference>